<comment type="caution">
    <text evidence="1">The sequence shown here is derived from an EMBL/GenBank/DDBJ whole genome shotgun (WGS) entry which is preliminary data.</text>
</comment>
<proteinExistence type="predicted"/>
<accession>A0A1C7LTV3</accession>
<keyword evidence="2" id="KW-1185">Reference proteome</keyword>
<evidence type="ECO:0000313" key="2">
    <source>
        <dbReference type="Proteomes" id="UP000092993"/>
    </source>
</evidence>
<organism evidence="1 2">
    <name type="scientific">Grifola frondosa</name>
    <name type="common">Maitake</name>
    <name type="synonym">Polyporus frondosus</name>
    <dbReference type="NCBI Taxonomy" id="5627"/>
    <lineage>
        <taxon>Eukaryota</taxon>
        <taxon>Fungi</taxon>
        <taxon>Dikarya</taxon>
        <taxon>Basidiomycota</taxon>
        <taxon>Agaricomycotina</taxon>
        <taxon>Agaricomycetes</taxon>
        <taxon>Polyporales</taxon>
        <taxon>Grifolaceae</taxon>
        <taxon>Grifola</taxon>
    </lineage>
</organism>
<name>A0A1C7LTV3_GRIFR</name>
<reference evidence="1 2" key="1">
    <citation type="submission" date="2016-03" db="EMBL/GenBank/DDBJ databases">
        <title>Whole genome sequencing of Grifola frondosa 9006-11.</title>
        <authorList>
            <person name="Min B."/>
            <person name="Park H."/>
            <person name="Kim J.-G."/>
            <person name="Cho H."/>
            <person name="Oh Y.-L."/>
            <person name="Kong W.-S."/>
            <person name="Choi I.-G."/>
        </authorList>
    </citation>
    <scope>NUCLEOTIDE SEQUENCE [LARGE SCALE GENOMIC DNA]</scope>
    <source>
        <strain evidence="1 2">9006-11</strain>
    </source>
</reference>
<dbReference type="EMBL" id="LUGG01000032">
    <property type="protein sequence ID" value="OBZ66254.1"/>
    <property type="molecule type" value="Genomic_DNA"/>
</dbReference>
<evidence type="ECO:0000313" key="1">
    <source>
        <dbReference type="EMBL" id="OBZ66254.1"/>
    </source>
</evidence>
<dbReference type="AlphaFoldDB" id="A0A1C7LTV3"/>
<protein>
    <submittedName>
        <fullName evidence="1">Uncharacterized protein</fullName>
    </submittedName>
</protein>
<gene>
    <name evidence="1" type="ORF">A0H81_13897</name>
</gene>
<sequence>MSIYIDLPWGTALWDESLLESLLAEYQLVERKMHALEPRPLCPPSLHSWWPALRCTFVRGHSLYFARRKAAMCCGRIELGRKASYVGEHSVSCTEWHSIRMMSDR</sequence>
<dbReference type="Proteomes" id="UP000092993">
    <property type="component" value="Unassembled WGS sequence"/>
</dbReference>